<comment type="caution">
    <text evidence="1">The sequence shown here is derived from an EMBL/GenBank/DDBJ whole genome shotgun (WGS) entry which is preliminary data.</text>
</comment>
<sequence length="441" mass="47678">MANQTATEPRGSRFKEAAMNSTSSIHPPPSIYWQELAIDDLITKFNEEASAPPTQGKAGAAPATVPAGPPTAPKSAFGRFSHAVSSFWKESGLSVLGKRKAGGAEKEEGKEDERKRQAELAYAKAKAEGLLPAAKVFTRPIKPRKSSTAEKTGGDVLDPSLDLPAPSPALRKSPSKKDLHKQKVLVKRVSNLEIKLQEARKQLYDVLGDDIPPVPTLDVTTPNGRFTPSSQYRFGYSHSTTTLALENTNGERSSKRSRSILHQSLDDSSIITEPNTRHFWPQGELNPHALVETKLSPNTQNNPKRKITKKRKATAAGADDHDYKPVTTDSDLESYYESEAETKSKKAGFGMNISSKKHRGNGNDSANATSSNKKARRTVSAKSSGRKLNKKKSSVTKEEVVIIVPDGVTVPPLPSIPNGVEGHRAAVSADDGYGGLGHEMF</sequence>
<evidence type="ECO:0000313" key="1">
    <source>
        <dbReference type="EMBL" id="KAF2471312.1"/>
    </source>
</evidence>
<organism evidence="1 2">
    <name type="scientific">Lindgomyces ingoldianus</name>
    <dbReference type="NCBI Taxonomy" id="673940"/>
    <lineage>
        <taxon>Eukaryota</taxon>
        <taxon>Fungi</taxon>
        <taxon>Dikarya</taxon>
        <taxon>Ascomycota</taxon>
        <taxon>Pezizomycotina</taxon>
        <taxon>Dothideomycetes</taxon>
        <taxon>Pleosporomycetidae</taxon>
        <taxon>Pleosporales</taxon>
        <taxon>Lindgomycetaceae</taxon>
        <taxon>Lindgomyces</taxon>
    </lineage>
</organism>
<accession>A0ACB6QYF9</accession>
<proteinExistence type="predicted"/>
<dbReference type="EMBL" id="MU003505">
    <property type="protein sequence ID" value="KAF2471312.1"/>
    <property type="molecule type" value="Genomic_DNA"/>
</dbReference>
<protein>
    <submittedName>
        <fullName evidence="1">Uncharacterized protein</fullName>
    </submittedName>
</protein>
<reference evidence="1" key="1">
    <citation type="journal article" date="2020" name="Stud. Mycol.">
        <title>101 Dothideomycetes genomes: a test case for predicting lifestyles and emergence of pathogens.</title>
        <authorList>
            <person name="Haridas S."/>
            <person name="Albert R."/>
            <person name="Binder M."/>
            <person name="Bloem J."/>
            <person name="Labutti K."/>
            <person name="Salamov A."/>
            <person name="Andreopoulos B."/>
            <person name="Baker S."/>
            <person name="Barry K."/>
            <person name="Bills G."/>
            <person name="Bluhm B."/>
            <person name="Cannon C."/>
            <person name="Castanera R."/>
            <person name="Culley D."/>
            <person name="Daum C."/>
            <person name="Ezra D."/>
            <person name="Gonzalez J."/>
            <person name="Henrissat B."/>
            <person name="Kuo A."/>
            <person name="Liang C."/>
            <person name="Lipzen A."/>
            <person name="Lutzoni F."/>
            <person name="Magnuson J."/>
            <person name="Mondo S."/>
            <person name="Nolan M."/>
            <person name="Ohm R."/>
            <person name="Pangilinan J."/>
            <person name="Park H.-J."/>
            <person name="Ramirez L."/>
            <person name="Alfaro M."/>
            <person name="Sun H."/>
            <person name="Tritt A."/>
            <person name="Yoshinaga Y."/>
            <person name="Zwiers L.-H."/>
            <person name="Turgeon B."/>
            <person name="Goodwin S."/>
            <person name="Spatafora J."/>
            <person name="Crous P."/>
            <person name="Grigoriev I."/>
        </authorList>
    </citation>
    <scope>NUCLEOTIDE SEQUENCE</scope>
    <source>
        <strain evidence="1">ATCC 200398</strain>
    </source>
</reference>
<keyword evidence="2" id="KW-1185">Reference proteome</keyword>
<evidence type="ECO:0000313" key="2">
    <source>
        <dbReference type="Proteomes" id="UP000799755"/>
    </source>
</evidence>
<gene>
    <name evidence="1" type="ORF">BDR25DRAFT_25697</name>
</gene>
<name>A0ACB6QYF9_9PLEO</name>
<dbReference type="Proteomes" id="UP000799755">
    <property type="component" value="Unassembled WGS sequence"/>
</dbReference>